<dbReference type="Pfam" id="PF11127">
    <property type="entry name" value="YgaP-like_TM"/>
    <property type="match status" value="1"/>
</dbReference>
<evidence type="ECO:0000259" key="2">
    <source>
        <dbReference type="Pfam" id="PF11127"/>
    </source>
</evidence>
<accession>A0A0F7K0N5</accession>
<dbReference type="EMBL" id="CP011412">
    <property type="protein sequence ID" value="AKH21457.1"/>
    <property type="molecule type" value="Genomic_DNA"/>
</dbReference>
<dbReference type="KEGG" id="seds:AAY24_15105"/>
<evidence type="ECO:0000256" key="1">
    <source>
        <dbReference type="SAM" id="Phobius"/>
    </source>
</evidence>
<keyword evidence="1" id="KW-1133">Transmembrane helix</keyword>
<keyword evidence="1" id="KW-0472">Membrane</keyword>
<sequence>MTVDRMILAFAGFFILLSLALGWEKSPLFHSSNWLWFTAFVGLNLFQSAFTGFCPLGNILKALGVKTA</sequence>
<feature type="domain" description="Inner membrane protein YgaP-like transmembrane" evidence="2">
    <location>
        <begin position="2"/>
        <end position="61"/>
    </location>
</feature>
<name>A0A0F7K0N5_9GAMM</name>
<keyword evidence="3" id="KW-0808">Transferase</keyword>
<organism evidence="3 4">
    <name type="scientific">Sedimenticola thiotaurini</name>
    <dbReference type="NCBI Taxonomy" id="1543721"/>
    <lineage>
        <taxon>Bacteria</taxon>
        <taxon>Pseudomonadati</taxon>
        <taxon>Pseudomonadota</taxon>
        <taxon>Gammaproteobacteria</taxon>
        <taxon>Chromatiales</taxon>
        <taxon>Sedimenticolaceae</taxon>
        <taxon>Sedimenticola</taxon>
    </lineage>
</organism>
<dbReference type="GO" id="GO:0016740">
    <property type="term" value="F:transferase activity"/>
    <property type="evidence" value="ECO:0007669"/>
    <property type="project" value="UniProtKB-KW"/>
</dbReference>
<reference evidence="3 4" key="1">
    <citation type="journal article" date="2015" name="Genome Announc.">
        <title>Complete Genome Sequence of Sedimenticola thiotaurini Strain SIP-G1, a Polyphosphate- and Polyhydroxyalkanoate-Accumulating Sulfur-Oxidizing Gammaproteobacterium Isolated from Salt Marsh Sediments.</title>
        <authorList>
            <person name="Flood B.E."/>
            <person name="Jones D.S."/>
            <person name="Bailey J.V."/>
        </authorList>
    </citation>
    <scope>NUCLEOTIDE SEQUENCE [LARGE SCALE GENOMIC DNA]</scope>
    <source>
        <strain evidence="3 4">SIP-G1</strain>
    </source>
</reference>
<dbReference type="Proteomes" id="UP000034410">
    <property type="component" value="Chromosome"/>
</dbReference>
<dbReference type="InterPro" id="IPR021309">
    <property type="entry name" value="YgaP-like_TM"/>
</dbReference>
<dbReference type="RefSeq" id="WP_046860382.1">
    <property type="nucleotide sequence ID" value="NZ_CP011412.1"/>
</dbReference>
<evidence type="ECO:0000313" key="3">
    <source>
        <dbReference type="EMBL" id="AKH21457.1"/>
    </source>
</evidence>
<evidence type="ECO:0000313" key="4">
    <source>
        <dbReference type="Proteomes" id="UP000034410"/>
    </source>
</evidence>
<keyword evidence="4" id="KW-1185">Reference proteome</keyword>
<dbReference type="OrthoDB" id="9799383at2"/>
<feature type="transmembrane region" description="Helical" evidence="1">
    <location>
        <begin position="32"/>
        <end position="56"/>
    </location>
</feature>
<proteinExistence type="predicted"/>
<gene>
    <name evidence="3" type="ORF">AAY24_15105</name>
</gene>
<keyword evidence="1" id="KW-0812">Transmembrane</keyword>
<dbReference type="AlphaFoldDB" id="A0A0F7K0N5"/>
<dbReference type="Gene3D" id="6.10.140.1340">
    <property type="match status" value="1"/>
</dbReference>
<protein>
    <submittedName>
        <fullName evidence="3">Sulfurtransferase</fullName>
    </submittedName>
</protein>